<feature type="compositionally biased region" description="Low complexity" evidence="1">
    <location>
        <begin position="1077"/>
        <end position="1098"/>
    </location>
</feature>
<feature type="region of interest" description="Disordered" evidence="1">
    <location>
        <begin position="1208"/>
        <end position="1230"/>
    </location>
</feature>
<dbReference type="Proteomes" id="UP001150907">
    <property type="component" value="Unassembled WGS sequence"/>
</dbReference>
<gene>
    <name evidence="2" type="ORF">H4R26_003722</name>
</gene>
<feature type="region of interest" description="Disordered" evidence="1">
    <location>
        <begin position="1071"/>
        <end position="1098"/>
    </location>
</feature>
<dbReference type="EMBL" id="JANBQF010000324">
    <property type="protein sequence ID" value="KAJ2002214.1"/>
    <property type="molecule type" value="Genomic_DNA"/>
</dbReference>
<dbReference type="PANTHER" id="PTHR14374:SF0">
    <property type="entry name" value="TRAFFICKING PROTEIN PARTICLE COMPLEX SUBUNIT 11"/>
    <property type="match status" value="1"/>
</dbReference>
<dbReference type="PANTHER" id="PTHR14374">
    <property type="entry name" value="FOIE GRAS"/>
    <property type="match status" value="1"/>
</dbReference>
<evidence type="ECO:0000313" key="3">
    <source>
        <dbReference type="Proteomes" id="UP001150907"/>
    </source>
</evidence>
<feature type="region of interest" description="Disordered" evidence="1">
    <location>
        <begin position="114"/>
        <end position="142"/>
    </location>
</feature>
<feature type="compositionally biased region" description="Low complexity" evidence="1">
    <location>
        <begin position="475"/>
        <end position="484"/>
    </location>
</feature>
<evidence type="ECO:0000256" key="1">
    <source>
        <dbReference type="SAM" id="MobiDB-lite"/>
    </source>
</evidence>
<evidence type="ECO:0000313" key="2">
    <source>
        <dbReference type="EMBL" id="KAJ2002214.1"/>
    </source>
</evidence>
<feature type="region of interest" description="Disordered" evidence="1">
    <location>
        <begin position="1604"/>
        <end position="1657"/>
    </location>
</feature>
<accession>A0A9W8EIW7</accession>
<reference evidence="2" key="1">
    <citation type="submission" date="2022-07" db="EMBL/GenBank/DDBJ databases">
        <title>Phylogenomic reconstructions and comparative analyses of Kickxellomycotina fungi.</title>
        <authorList>
            <person name="Reynolds N.K."/>
            <person name="Stajich J.E."/>
            <person name="Barry K."/>
            <person name="Grigoriev I.V."/>
            <person name="Crous P."/>
            <person name="Smith M.E."/>
        </authorList>
    </citation>
    <scope>NUCLEOTIDE SEQUENCE</scope>
    <source>
        <strain evidence="2">IMI 214461</strain>
    </source>
</reference>
<proteinExistence type="predicted"/>
<keyword evidence="3" id="KW-1185">Reference proteome</keyword>
<name>A0A9W8EIW7_9FUNG</name>
<evidence type="ECO:0008006" key="4">
    <source>
        <dbReference type="Google" id="ProtNLM"/>
    </source>
</evidence>
<comment type="caution">
    <text evidence="2">The sequence shown here is derived from an EMBL/GenBank/DDBJ whole genome shotgun (WGS) entry which is preliminary data.</text>
</comment>
<sequence length="1759" mass="181705">MADAVPEEPAAPASSSSTSNTASVLEAPYTWHYYPVLGVLNGPTSGSAEPATTQAGEHKGPLTPYARQVARSILRYFRGGGADASAGACGWDSAGPARVPRWQTVSYERVDDIPRRKSAGRSGAGAADELSPRRRQGELGGEGLLTPRWVDKQQRRPATVVSLHALRTDDAGAAALGDELARNRVCLAAYGLTYAAVVIVSRAQAEDAQQADARLGAAMQRGGLDASQFFVCRAEATAAAQHQRQQQQQQQQFYTFLSDLERRMYARASAYYADAFMRTQAKLAGIPQLPLPSRPGDAAAVGRSLAAGDGGSGEAQRLLQDAALVARFSRFLPLRAWLVRYHFKLAVFAECGGDRDTAQRSLWLAYAHLLAYVGEIASGAYQPAGEDPGSAEAAGPGWMWALSGGDSDGSRAHSLRMFGRRWDEALELLEAVHLRLVRGWLYQSLDAQALRSAMQQAPPISPVSRSGPRAAPQPATSAATSTSGGANGSLDALVLSVHAGECTPATEKLMEAERRRRLDHGGSARSDGSGVCFVALGSETADVDLLQAGAGAGAWWPLGGHFGVVDFGAPPARPARRPGLVLNSSLDASATAAQLPAAARYDAHLALAARQCVEHVGALAQALAGGGCGDGSSYASAALSRQHASHAALHAAAAASGVDFAAAFAAAASSPVLLPQWMWAATAAPMLQAAACARMRQQRLFAAEDASLGARDASAPQGASPVSSASPGVANAYVGAWLAAERAAPAGAAPDRARTLLTAALACLPGGSSADAAPDALVRLIEGAGPCTRQRMRVAGALADAFADAGHASRALVVVRALADRLRADGWARLAGHALQRAARYAEAAGDRHAAAEAAVELLAPQVADGGRALEDLRELWRLPPPAGATPAPDAVSVDMTRIHAAITCHAHWRHWRLAPGGGAMAFQVHLDCRALRQPLRLSELLVEFSDARLDVRVSRGAGGFVEAGGGVRLYDIRSARACDLELQPGADAVFEGCVDVGSAGAAPAAALVLVRVSAAVDGLAAPALRLSWPTCMSTAAAGGPDAGERSLGPMEALLASSAAVARLRDPALRVAPSRSGPAPQQRAAALAGPASSAPSSRRWLAAPQHAARLQARWLPLPEPPLQLPHADGSEPSFSAYSRCRVLSLPAAPEPGLVVTMPGVAALAPAYRGEALAVEIVVRNTHPRLPALCEGVDVRLASVGPADSAGLLDVDSASPSATPTSADPAAGDRASPWLSTQGAAGCGVRSAELLGLALPGGARSIQPGEERALTVFVHFPAAALSGACRSADAGAAVVRCAVRHTTDGAGGPLPLVASAQASIPVARPLHAEAEVLENQNWTQNHHQPLPPPASAEFCFRRPILVTLRNAGPWDVVVEQLALRPPAADALADALAAAGCAALRVEIAQSTTAEPPSAVVLPAGGALKHVFWVSVHASDIIRLPSEMCPGVLDVTWRRRPSHGNGDDRNAAGPVRSCLWMRPVRLVARRLQVGSECSVPVARVGQPLTVCYRVTNPTRRTRTLDATMHASDAFVFAGPRRSTLTVLPGLTAVLRFTLLPLSAAASSGSAAYAPGHAVFGPTSTAEKSGGNVTGQGWVLLPRLEIKCLSPNPAAPSSTNHAASSSSSLQPAAPPPTRAAPSAVFGSLPSSPAVTGTRGGDPAKTMDRAQQIIVDLAAELANNDQAPTDRSGAISPGLTQQCVGMLPACLLHGASVTRGCESDFETSDNEDGDDACSDAFAADTGTDDGDDEILRLDQTAIYCLPH</sequence>
<feature type="region of interest" description="Disordered" evidence="1">
    <location>
        <begin position="456"/>
        <end position="485"/>
    </location>
</feature>
<feature type="compositionally biased region" description="Low complexity" evidence="1">
    <location>
        <begin position="1604"/>
        <end position="1624"/>
    </location>
</feature>
<protein>
    <recommendedName>
        <fullName evidence="4">Trafficking protein particle complex subunit 11 domain-containing protein</fullName>
    </recommendedName>
</protein>
<feature type="compositionally biased region" description="Low complexity" evidence="1">
    <location>
        <begin position="1211"/>
        <end position="1225"/>
    </location>
</feature>
<organism evidence="2 3">
    <name type="scientific">Coemansia thaxteri</name>
    <dbReference type="NCBI Taxonomy" id="2663907"/>
    <lineage>
        <taxon>Eukaryota</taxon>
        <taxon>Fungi</taxon>
        <taxon>Fungi incertae sedis</taxon>
        <taxon>Zoopagomycota</taxon>
        <taxon>Kickxellomycotina</taxon>
        <taxon>Kickxellomycetes</taxon>
        <taxon>Kickxellales</taxon>
        <taxon>Kickxellaceae</taxon>
        <taxon>Coemansia</taxon>
    </lineage>
</organism>
<feature type="region of interest" description="Disordered" evidence="1">
    <location>
        <begin position="1"/>
        <end position="20"/>
    </location>
</feature>
<dbReference type="OrthoDB" id="6278596at2759"/>